<dbReference type="InterPro" id="IPR032687">
    <property type="entry name" value="AraC-type_N"/>
</dbReference>
<name>A0A7Z3BS42_9PSED</name>
<dbReference type="InterPro" id="IPR009057">
    <property type="entry name" value="Homeodomain-like_sf"/>
</dbReference>
<evidence type="ECO:0000313" key="6">
    <source>
        <dbReference type="Proteomes" id="UP000502549"/>
    </source>
</evidence>
<dbReference type="SUPFAM" id="SSF46689">
    <property type="entry name" value="Homeodomain-like"/>
    <property type="match status" value="1"/>
</dbReference>
<dbReference type="AlphaFoldDB" id="A0A7Z3BS42"/>
<evidence type="ECO:0000256" key="1">
    <source>
        <dbReference type="ARBA" id="ARBA00023015"/>
    </source>
</evidence>
<evidence type="ECO:0000313" key="5">
    <source>
        <dbReference type="EMBL" id="QJP12040.1"/>
    </source>
</evidence>
<dbReference type="PRINTS" id="PR00032">
    <property type="entry name" value="HTHARAC"/>
</dbReference>
<gene>
    <name evidence="5" type="ORF">G4G71_16260</name>
</gene>
<dbReference type="Proteomes" id="UP000502549">
    <property type="component" value="Chromosome"/>
</dbReference>
<dbReference type="GO" id="GO:0003700">
    <property type="term" value="F:DNA-binding transcription factor activity"/>
    <property type="evidence" value="ECO:0007669"/>
    <property type="project" value="InterPro"/>
</dbReference>
<dbReference type="SMART" id="SM00342">
    <property type="entry name" value="HTH_ARAC"/>
    <property type="match status" value="1"/>
</dbReference>
<dbReference type="Pfam" id="PF12833">
    <property type="entry name" value="HTH_18"/>
    <property type="match status" value="1"/>
</dbReference>
<dbReference type="EMBL" id="CP048833">
    <property type="protein sequence ID" value="QJP12040.1"/>
    <property type="molecule type" value="Genomic_DNA"/>
</dbReference>
<dbReference type="InterPro" id="IPR018060">
    <property type="entry name" value="HTH_AraC"/>
</dbReference>
<evidence type="ECO:0000256" key="2">
    <source>
        <dbReference type="ARBA" id="ARBA00023125"/>
    </source>
</evidence>
<keyword evidence="3" id="KW-0804">Transcription</keyword>
<evidence type="ECO:0000259" key="4">
    <source>
        <dbReference type="PROSITE" id="PS01124"/>
    </source>
</evidence>
<feature type="domain" description="HTH araC/xylS-type" evidence="4">
    <location>
        <begin position="237"/>
        <end position="335"/>
    </location>
</feature>
<reference evidence="5 6" key="1">
    <citation type="submission" date="2020-02" db="EMBL/GenBank/DDBJ databases">
        <title>Complete genome sequence of Pseudomonas multiresinivorans ORNL1.</title>
        <authorList>
            <person name="Podar M."/>
        </authorList>
    </citation>
    <scope>NUCLEOTIDE SEQUENCE [LARGE SCALE GENOMIC DNA]</scope>
    <source>
        <strain evidence="6">populi</strain>
    </source>
</reference>
<dbReference type="PANTHER" id="PTHR47894">
    <property type="entry name" value="HTH-TYPE TRANSCRIPTIONAL REGULATOR GADX"/>
    <property type="match status" value="1"/>
</dbReference>
<proteinExistence type="predicted"/>
<dbReference type="KEGG" id="pmui:G4G71_16260"/>
<dbReference type="PANTHER" id="PTHR47894:SF1">
    <property type="entry name" value="HTH-TYPE TRANSCRIPTIONAL REGULATOR VQSM"/>
    <property type="match status" value="1"/>
</dbReference>
<keyword evidence="2" id="KW-0238">DNA-binding</keyword>
<dbReference type="Pfam" id="PF12625">
    <property type="entry name" value="Arabinose_bd"/>
    <property type="match status" value="1"/>
</dbReference>
<protein>
    <submittedName>
        <fullName evidence="5">AraC family transcriptional regulator</fullName>
    </submittedName>
</protein>
<sequence>MRPATVSATFVNHALRVAEQHGCQVEQLLREVELPQDWLRDPIQRIPLHYLCGLLERSACLTGLPHFGLVVGSKVHVSSYGVLGYMMMTSSTLGESLSLVHRYAAIVLDLPSSQTHISIDNDVVMVEDVLVDDREPCNGYLLEALIAGRAAFGRWLIGCNVPLLGVKMMHSAMGDPALYERYFGCPVEFGAGSNVLTFSESLLSMRIMGADPSTHKSLLLEADRQLGRTHTPRSVTGRLRALLAERIPNGDFSLEGLACQLAMSPRTLQRKLTAEGQGFNQVLESVRMDLAERHLRHTNSSVLEIALLLGFSQASAFSHAFRQARGMSPADFRKSLRAHPLPSR</sequence>
<dbReference type="GO" id="GO:0009893">
    <property type="term" value="P:positive regulation of metabolic process"/>
    <property type="evidence" value="ECO:0007669"/>
    <property type="project" value="UniProtKB-ARBA"/>
</dbReference>
<dbReference type="InterPro" id="IPR018062">
    <property type="entry name" value="HTH_AraC-typ_CS"/>
</dbReference>
<dbReference type="PROSITE" id="PS00041">
    <property type="entry name" value="HTH_ARAC_FAMILY_1"/>
    <property type="match status" value="1"/>
</dbReference>
<dbReference type="Gene3D" id="1.10.10.60">
    <property type="entry name" value="Homeodomain-like"/>
    <property type="match status" value="1"/>
</dbReference>
<dbReference type="GO" id="GO:0000976">
    <property type="term" value="F:transcription cis-regulatory region binding"/>
    <property type="evidence" value="ECO:0007669"/>
    <property type="project" value="TreeGrafter"/>
</dbReference>
<keyword evidence="1" id="KW-0805">Transcription regulation</keyword>
<accession>A0A7Z3BS42</accession>
<keyword evidence="6" id="KW-1185">Reference proteome</keyword>
<organism evidence="5 6">
    <name type="scientific">Pseudomonas multiresinivorans</name>
    <dbReference type="NCBI Taxonomy" id="95301"/>
    <lineage>
        <taxon>Bacteria</taxon>
        <taxon>Pseudomonadati</taxon>
        <taxon>Pseudomonadota</taxon>
        <taxon>Gammaproteobacteria</taxon>
        <taxon>Pseudomonadales</taxon>
        <taxon>Pseudomonadaceae</taxon>
        <taxon>Pseudomonas</taxon>
    </lineage>
</organism>
<dbReference type="InterPro" id="IPR020449">
    <property type="entry name" value="Tscrpt_reg_AraC-type_HTH"/>
</dbReference>
<dbReference type="PROSITE" id="PS01124">
    <property type="entry name" value="HTH_ARAC_FAMILY_2"/>
    <property type="match status" value="1"/>
</dbReference>
<evidence type="ECO:0000256" key="3">
    <source>
        <dbReference type="ARBA" id="ARBA00023163"/>
    </source>
</evidence>
<dbReference type="GO" id="GO:0005829">
    <property type="term" value="C:cytosol"/>
    <property type="evidence" value="ECO:0007669"/>
    <property type="project" value="TreeGrafter"/>
</dbReference>